<feature type="transmembrane region" description="Helical" evidence="6">
    <location>
        <begin position="105"/>
        <end position="123"/>
    </location>
</feature>
<dbReference type="Gene3D" id="1.20.81.30">
    <property type="entry name" value="Type II secretion system (T2SS), domain F"/>
    <property type="match status" value="1"/>
</dbReference>
<sequence length="316" mass="34994">MSALLTCAVIALILAAALLAVSWLQRTRQSEQVVHAIDRALRQQPDGVGTETGELAKRSLRQRAAQMLESLGRRFESGALGQILLAPEDRLLLEQTNRNTSTDRAIYLGLRLVLAFALPLLLLPWLPPGGVRQVFSLLAGFAAGLLLPKFILGAWAARLRKHVEDELPLLIDLLRLLQGVGVSMDQSLQIVAERFRTVIPVLGREIHDANVAYTHGRPREQSLRRLAESFDNHELQSLVQIIVQVHEHGGAVQEPLRQFAERLREQRKMSMKERTGKLSVKMTLVMMLTLLPALMLVLAGPAVVSLIGTMAKLKGH</sequence>
<dbReference type="RefSeq" id="WP_204630066.1">
    <property type="nucleotide sequence ID" value="NZ_BSOC01000009.1"/>
</dbReference>
<evidence type="ECO:0000256" key="2">
    <source>
        <dbReference type="ARBA" id="ARBA00022475"/>
    </source>
</evidence>
<keyword evidence="2" id="KW-1003">Cell membrane</keyword>
<dbReference type="Pfam" id="PF00482">
    <property type="entry name" value="T2SSF"/>
    <property type="match status" value="1"/>
</dbReference>
<feature type="domain" description="Type II secretion system protein GspF" evidence="7">
    <location>
        <begin position="171"/>
        <end position="298"/>
    </location>
</feature>
<keyword evidence="5 6" id="KW-0472">Membrane</keyword>
<dbReference type="Proteomes" id="UP001430193">
    <property type="component" value="Unassembled WGS sequence"/>
</dbReference>
<feature type="transmembrane region" description="Helical" evidence="6">
    <location>
        <begin position="135"/>
        <end position="157"/>
    </location>
</feature>
<evidence type="ECO:0000256" key="1">
    <source>
        <dbReference type="ARBA" id="ARBA00004651"/>
    </source>
</evidence>
<dbReference type="InterPro" id="IPR042094">
    <property type="entry name" value="T2SS_GspF_sf"/>
</dbReference>
<feature type="transmembrane region" description="Helical" evidence="6">
    <location>
        <begin position="284"/>
        <end position="307"/>
    </location>
</feature>
<organism evidence="8 9">
    <name type="scientific">Dyella mobilis</name>
    <dbReference type="NCBI Taxonomy" id="1849582"/>
    <lineage>
        <taxon>Bacteria</taxon>
        <taxon>Pseudomonadati</taxon>
        <taxon>Pseudomonadota</taxon>
        <taxon>Gammaproteobacteria</taxon>
        <taxon>Lysobacterales</taxon>
        <taxon>Rhodanobacteraceae</taxon>
        <taxon>Dyella</taxon>
    </lineage>
</organism>
<dbReference type="PANTHER" id="PTHR35007:SF2">
    <property type="entry name" value="PILUS ASSEMBLE PROTEIN"/>
    <property type="match status" value="1"/>
</dbReference>
<dbReference type="EMBL" id="JADIKF010000033">
    <property type="protein sequence ID" value="MBM7128449.1"/>
    <property type="molecule type" value="Genomic_DNA"/>
</dbReference>
<name>A0ABS2KBY7_9GAMM</name>
<keyword evidence="9" id="KW-1185">Reference proteome</keyword>
<gene>
    <name evidence="8" type="ORF">ISS99_02850</name>
</gene>
<dbReference type="PANTHER" id="PTHR35007">
    <property type="entry name" value="INTEGRAL MEMBRANE PROTEIN-RELATED"/>
    <property type="match status" value="1"/>
</dbReference>
<comment type="caution">
    <text evidence="8">The sequence shown here is derived from an EMBL/GenBank/DDBJ whole genome shotgun (WGS) entry which is preliminary data.</text>
</comment>
<accession>A0ABS2KBY7</accession>
<reference evidence="8" key="1">
    <citation type="submission" date="2020-10" db="EMBL/GenBank/DDBJ databases">
        <title>Phylogeny of dyella-like bacteria.</title>
        <authorList>
            <person name="Fu J."/>
        </authorList>
    </citation>
    <scope>NUCLEOTIDE SEQUENCE</scope>
    <source>
        <strain evidence="8">DHON07</strain>
    </source>
</reference>
<evidence type="ECO:0000256" key="5">
    <source>
        <dbReference type="ARBA" id="ARBA00023136"/>
    </source>
</evidence>
<evidence type="ECO:0000313" key="8">
    <source>
        <dbReference type="EMBL" id="MBM7128449.1"/>
    </source>
</evidence>
<keyword evidence="4 6" id="KW-1133">Transmembrane helix</keyword>
<dbReference type="InterPro" id="IPR018076">
    <property type="entry name" value="T2SS_GspF_dom"/>
</dbReference>
<evidence type="ECO:0000313" key="9">
    <source>
        <dbReference type="Proteomes" id="UP001430193"/>
    </source>
</evidence>
<evidence type="ECO:0000256" key="4">
    <source>
        <dbReference type="ARBA" id="ARBA00022989"/>
    </source>
</evidence>
<keyword evidence="3 6" id="KW-0812">Transmembrane</keyword>
<proteinExistence type="predicted"/>
<protein>
    <submittedName>
        <fullName evidence="8">Type II secretion system F family protein</fullName>
    </submittedName>
</protein>
<evidence type="ECO:0000256" key="6">
    <source>
        <dbReference type="SAM" id="Phobius"/>
    </source>
</evidence>
<evidence type="ECO:0000259" key="7">
    <source>
        <dbReference type="Pfam" id="PF00482"/>
    </source>
</evidence>
<evidence type="ECO:0000256" key="3">
    <source>
        <dbReference type="ARBA" id="ARBA00022692"/>
    </source>
</evidence>
<comment type="subcellular location">
    <subcellularLocation>
        <location evidence="1">Cell membrane</location>
        <topology evidence="1">Multi-pass membrane protein</topology>
    </subcellularLocation>
</comment>